<accession>A0A3B1AZX2</accession>
<evidence type="ECO:0000259" key="1">
    <source>
        <dbReference type="Pfam" id="PF00534"/>
    </source>
</evidence>
<evidence type="ECO:0000259" key="2">
    <source>
        <dbReference type="Pfam" id="PF13439"/>
    </source>
</evidence>
<keyword evidence="3" id="KW-0808">Transferase</keyword>
<dbReference type="GO" id="GO:0016757">
    <property type="term" value="F:glycosyltransferase activity"/>
    <property type="evidence" value="ECO:0007669"/>
    <property type="project" value="UniProtKB-KW"/>
</dbReference>
<feature type="domain" description="Glycosyltransferase subfamily 4-like N-terminal" evidence="2">
    <location>
        <begin position="19"/>
        <end position="179"/>
    </location>
</feature>
<dbReference type="Pfam" id="PF00534">
    <property type="entry name" value="Glycos_transf_1"/>
    <property type="match status" value="1"/>
</dbReference>
<gene>
    <name evidence="3" type="ORF">MNBD_GAMMA26-15</name>
</gene>
<dbReference type="Pfam" id="PF13439">
    <property type="entry name" value="Glyco_transf_4"/>
    <property type="match status" value="1"/>
</dbReference>
<dbReference type="CDD" id="cd03801">
    <property type="entry name" value="GT4_PimA-like"/>
    <property type="match status" value="1"/>
</dbReference>
<dbReference type="EMBL" id="UOFX01000089">
    <property type="protein sequence ID" value="VAX11616.1"/>
    <property type="molecule type" value="Genomic_DNA"/>
</dbReference>
<dbReference type="Gene3D" id="3.40.50.2000">
    <property type="entry name" value="Glycogen Phosphorylase B"/>
    <property type="match status" value="2"/>
</dbReference>
<reference evidence="3" key="1">
    <citation type="submission" date="2018-06" db="EMBL/GenBank/DDBJ databases">
        <authorList>
            <person name="Zhirakovskaya E."/>
        </authorList>
    </citation>
    <scope>NUCLEOTIDE SEQUENCE</scope>
</reference>
<dbReference type="InterPro" id="IPR028098">
    <property type="entry name" value="Glyco_trans_4-like_N"/>
</dbReference>
<keyword evidence="3" id="KW-0328">Glycosyltransferase</keyword>
<sequence>MVKIRVAVLGTRGFPNIQGGVETHCENLYPALVKLGVDVTVFARKGYVQSNSYEYKGVKIRPLWSPRRKSTETIIHTLYGVISIALRQKQFDIIHIHSIGPSLLVPLARMTGLKVVVTNHGADYERKKWGRIPSMMLKLGETLGCKFGSQVIAVSKHIKGQLEKKYGRSCIYISNGVQASERSSSLQLQQRYDLSKRRYLLAVGRLVPEKGFHDLIKAFNTINPSDWKLVIAGGADHEDDYSCSLYLGAAKNKNIVMTGRLSASEVNELYSNAAIFVSPSYHEGLPLVILEAMSFGLPLIVSDIEANKELAENKEDTFPVGDVDALAKKIKVYTNKSGSIALNEDFITRVKVHFNWENISKKTLAIYRKALKLDIDCG</sequence>
<dbReference type="SUPFAM" id="SSF53756">
    <property type="entry name" value="UDP-Glycosyltransferase/glycogen phosphorylase"/>
    <property type="match status" value="1"/>
</dbReference>
<feature type="domain" description="Glycosyl transferase family 1" evidence="1">
    <location>
        <begin position="195"/>
        <end position="335"/>
    </location>
</feature>
<protein>
    <submittedName>
        <fullName evidence="3">Alpha-D-GlcNAc alpha-1,2-L-rhamnosyltransferase</fullName>
        <ecNumber evidence="3">2.4.1.-</ecNumber>
    </submittedName>
</protein>
<name>A0A3B1AZX2_9ZZZZ</name>
<dbReference type="PANTHER" id="PTHR45947:SF3">
    <property type="entry name" value="SULFOQUINOVOSYL TRANSFERASE SQD2"/>
    <property type="match status" value="1"/>
</dbReference>
<dbReference type="InterPro" id="IPR050194">
    <property type="entry name" value="Glycosyltransferase_grp1"/>
</dbReference>
<dbReference type="InterPro" id="IPR001296">
    <property type="entry name" value="Glyco_trans_1"/>
</dbReference>
<dbReference type="EC" id="2.4.1.-" evidence="3"/>
<proteinExistence type="predicted"/>
<evidence type="ECO:0000313" key="3">
    <source>
        <dbReference type="EMBL" id="VAX11616.1"/>
    </source>
</evidence>
<dbReference type="PANTHER" id="PTHR45947">
    <property type="entry name" value="SULFOQUINOVOSYL TRANSFERASE SQD2"/>
    <property type="match status" value="1"/>
</dbReference>
<organism evidence="3">
    <name type="scientific">hydrothermal vent metagenome</name>
    <dbReference type="NCBI Taxonomy" id="652676"/>
    <lineage>
        <taxon>unclassified sequences</taxon>
        <taxon>metagenomes</taxon>
        <taxon>ecological metagenomes</taxon>
    </lineage>
</organism>
<dbReference type="AlphaFoldDB" id="A0A3B1AZX2"/>